<feature type="region of interest" description="Disordered" evidence="1">
    <location>
        <begin position="99"/>
        <end position="136"/>
    </location>
</feature>
<comment type="caution">
    <text evidence="3">The sequence shown here is derived from an EMBL/GenBank/DDBJ whole genome shotgun (WGS) entry which is preliminary data.</text>
</comment>
<sequence length="136" mass="14637">MITKYAAAALLLATIPAVSGAAPPSHHAPAAATTHTKRLLLHVTATKDLDQLHFAGTERVRSRTTGAFVGFDSFRGHVLSDRVVFETALACKGGLPADAGPHGRRCSADLCGPGRRRHGRVRRSDRHRDREGRGER</sequence>
<feature type="compositionally biased region" description="Basic and acidic residues" evidence="1">
    <location>
        <begin position="126"/>
        <end position="136"/>
    </location>
</feature>
<protein>
    <submittedName>
        <fullName evidence="3">Uncharacterized protein</fullName>
    </submittedName>
</protein>
<feature type="chain" id="PRO_5030742680" evidence="2">
    <location>
        <begin position="22"/>
        <end position="136"/>
    </location>
</feature>
<dbReference type="RefSeq" id="WP_182537362.1">
    <property type="nucleotide sequence ID" value="NZ_JACGXA010000001.1"/>
</dbReference>
<dbReference type="AlphaFoldDB" id="A0A7W3P8M4"/>
<evidence type="ECO:0000256" key="1">
    <source>
        <dbReference type="SAM" id="MobiDB-lite"/>
    </source>
</evidence>
<reference evidence="3 4" key="1">
    <citation type="submission" date="2020-07" db="EMBL/GenBank/DDBJ databases">
        <title>Sequencing the genomes of 1000 actinobacteria strains.</title>
        <authorList>
            <person name="Klenk H.-P."/>
        </authorList>
    </citation>
    <scope>NUCLEOTIDE SEQUENCE [LARGE SCALE GENOMIC DNA]</scope>
    <source>
        <strain evidence="3 4">DSM 21349</strain>
    </source>
</reference>
<evidence type="ECO:0000313" key="3">
    <source>
        <dbReference type="EMBL" id="MBA8802740.1"/>
    </source>
</evidence>
<keyword evidence="4" id="KW-1185">Reference proteome</keyword>
<accession>A0A7W3P8M4</accession>
<evidence type="ECO:0000313" key="4">
    <source>
        <dbReference type="Proteomes" id="UP000580910"/>
    </source>
</evidence>
<keyword evidence="2" id="KW-0732">Signal</keyword>
<dbReference type="EMBL" id="JACGXA010000001">
    <property type="protein sequence ID" value="MBA8802740.1"/>
    <property type="molecule type" value="Genomic_DNA"/>
</dbReference>
<feature type="signal peptide" evidence="2">
    <location>
        <begin position="1"/>
        <end position="21"/>
    </location>
</feature>
<dbReference type="Proteomes" id="UP000580910">
    <property type="component" value="Unassembled WGS sequence"/>
</dbReference>
<organism evidence="3 4">
    <name type="scientific">Nocardioides ginsengisegetis</name>
    <dbReference type="NCBI Taxonomy" id="661491"/>
    <lineage>
        <taxon>Bacteria</taxon>
        <taxon>Bacillati</taxon>
        <taxon>Actinomycetota</taxon>
        <taxon>Actinomycetes</taxon>
        <taxon>Propionibacteriales</taxon>
        <taxon>Nocardioidaceae</taxon>
        <taxon>Nocardioides</taxon>
    </lineage>
</organism>
<evidence type="ECO:0000256" key="2">
    <source>
        <dbReference type="SAM" id="SignalP"/>
    </source>
</evidence>
<proteinExistence type="predicted"/>
<name>A0A7W3P8M4_9ACTN</name>
<feature type="compositionally biased region" description="Basic residues" evidence="1">
    <location>
        <begin position="114"/>
        <end position="125"/>
    </location>
</feature>
<gene>
    <name evidence="3" type="ORF">FB382_001031</name>
</gene>